<organism evidence="1 2">
    <name type="scientific">Berkelbacteria bacterium GW2011_GWE1_39_12</name>
    <dbReference type="NCBI Taxonomy" id="1618337"/>
    <lineage>
        <taxon>Bacteria</taxon>
        <taxon>Candidatus Berkelbacteria</taxon>
    </lineage>
</organism>
<dbReference type="STRING" id="1618337.UT28_C0001G0412"/>
<dbReference type="AlphaFoldDB" id="A0A0G4B4A5"/>
<evidence type="ECO:0000313" key="1">
    <source>
        <dbReference type="EMBL" id="AKM82218.1"/>
    </source>
</evidence>
<gene>
    <name evidence="1" type="ORF">UT28_C0001G0412</name>
</gene>
<protein>
    <submittedName>
        <fullName evidence="1">Uncharacterized protein</fullName>
    </submittedName>
</protein>
<dbReference type="EMBL" id="CP011213">
    <property type="protein sequence ID" value="AKM82218.1"/>
    <property type="molecule type" value="Genomic_DNA"/>
</dbReference>
<name>A0A0G4B4A5_9BACT</name>
<sequence>MFWQIMAYGLGPILGIVLFHKTCPSVSYALSDVVIVAVCSTLNCYLIARSYIKPFERKNLLLEKGWISLSRKPRWAAWAQPADMIEHEKVIIGLPNEPSIKDGIWSIPAIEGSFDQVNFFEIKFENSTLIVDKKIYERFTSEGQWELRTQLEKWANGTSRLLVEK</sequence>
<dbReference type="Proteomes" id="UP000035648">
    <property type="component" value="Chromosome"/>
</dbReference>
<proteinExistence type="predicted"/>
<evidence type="ECO:0000313" key="2">
    <source>
        <dbReference type="Proteomes" id="UP000035648"/>
    </source>
</evidence>
<accession>A0A0G4B4A5</accession>
<reference evidence="1 2" key="1">
    <citation type="journal article" date="2015" name="Nature">
        <title>rRNA introns, odd ribosomes, and small enigmatic genomes across a large radiation of phyla.</title>
        <authorList>
            <person name="Brown C.T."/>
            <person name="Hug L.A."/>
            <person name="Thomas B.C."/>
            <person name="Sharon I."/>
            <person name="Castelle C.J."/>
            <person name="Singh A."/>
            <person name="Wilkins M.J."/>
            <person name="Williams K.H."/>
            <person name="Banfield J.F."/>
        </authorList>
    </citation>
    <scope>NUCLEOTIDE SEQUENCE [LARGE SCALE GENOMIC DNA]</scope>
</reference>
<dbReference type="KEGG" id="bbgw:UT28_C0001G0412"/>